<dbReference type="AlphaFoldDB" id="A0A550C0A6"/>
<dbReference type="PANTHER" id="PTHR42973:SF39">
    <property type="entry name" value="FAD-BINDING PCMH-TYPE DOMAIN-CONTAINING PROTEIN"/>
    <property type="match status" value="1"/>
</dbReference>
<dbReference type="STRING" id="97359.A0A550C0A6"/>
<dbReference type="InterPro" id="IPR016169">
    <property type="entry name" value="FAD-bd_PCMH_sub2"/>
</dbReference>
<evidence type="ECO:0000256" key="3">
    <source>
        <dbReference type="ARBA" id="ARBA00022630"/>
    </source>
</evidence>
<comment type="similarity">
    <text evidence="2">Belongs to the oxygen-dependent FAD-linked oxidoreductase family.</text>
</comment>
<organism evidence="7 8">
    <name type="scientific">Schizophyllum amplum</name>
    <dbReference type="NCBI Taxonomy" id="97359"/>
    <lineage>
        <taxon>Eukaryota</taxon>
        <taxon>Fungi</taxon>
        <taxon>Dikarya</taxon>
        <taxon>Basidiomycota</taxon>
        <taxon>Agaricomycotina</taxon>
        <taxon>Agaricomycetes</taxon>
        <taxon>Agaricomycetidae</taxon>
        <taxon>Agaricales</taxon>
        <taxon>Schizophyllaceae</taxon>
        <taxon>Schizophyllum</taxon>
    </lineage>
</organism>
<proteinExistence type="inferred from homology"/>
<accession>A0A550C0A6</accession>
<dbReference type="EMBL" id="VDMD01000038">
    <property type="protein sequence ID" value="TRM58219.1"/>
    <property type="molecule type" value="Genomic_DNA"/>
</dbReference>
<evidence type="ECO:0000256" key="1">
    <source>
        <dbReference type="ARBA" id="ARBA00001974"/>
    </source>
</evidence>
<dbReference type="InterPro" id="IPR012951">
    <property type="entry name" value="BBE"/>
</dbReference>
<keyword evidence="8" id="KW-1185">Reference proteome</keyword>
<reference evidence="7 8" key="1">
    <citation type="journal article" date="2019" name="New Phytol.">
        <title>Comparative genomics reveals unique wood-decay strategies and fruiting body development in the Schizophyllaceae.</title>
        <authorList>
            <person name="Almasi E."/>
            <person name="Sahu N."/>
            <person name="Krizsan K."/>
            <person name="Balint B."/>
            <person name="Kovacs G.M."/>
            <person name="Kiss B."/>
            <person name="Cseklye J."/>
            <person name="Drula E."/>
            <person name="Henrissat B."/>
            <person name="Nagy I."/>
            <person name="Chovatia M."/>
            <person name="Adam C."/>
            <person name="LaButti K."/>
            <person name="Lipzen A."/>
            <person name="Riley R."/>
            <person name="Grigoriev I.V."/>
            <person name="Nagy L.G."/>
        </authorList>
    </citation>
    <scope>NUCLEOTIDE SEQUENCE [LARGE SCALE GENOMIC DNA]</scope>
    <source>
        <strain evidence="7 8">NL-1724</strain>
    </source>
</reference>
<evidence type="ECO:0000313" key="7">
    <source>
        <dbReference type="EMBL" id="TRM58219.1"/>
    </source>
</evidence>
<dbReference type="Proteomes" id="UP000320762">
    <property type="component" value="Unassembled WGS sequence"/>
</dbReference>
<keyword evidence="5" id="KW-0560">Oxidoreductase</keyword>
<protein>
    <recommendedName>
        <fullName evidence="6">Berberine/berberine-like domain-containing protein</fullName>
    </recommendedName>
</protein>
<feature type="domain" description="Berberine/berberine-like" evidence="6">
    <location>
        <begin position="244"/>
        <end position="279"/>
    </location>
</feature>
<evidence type="ECO:0000313" key="8">
    <source>
        <dbReference type="Proteomes" id="UP000320762"/>
    </source>
</evidence>
<evidence type="ECO:0000256" key="2">
    <source>
        <dbReference type="ARBA" id="ARBA00005466"/>
    </source>
</evidence>
<sequence>MDGLFHKGVVPASAGGGFGFQSRIWGLLLDRVVSEAVVVYNGTAVTVSADENPDLFWEMRVAGASLGVLTSFVFTAEPSPPQDLTFTYNWDFTASEASRALAAFQDFVQIDIPATLGGELVINKSPTSGNLAVQCFCIYFDDVATSNQTVAPFMDLFREPDSASVTEGDWITVCAEWATDALDTTTLDLPLYNTSYVKSILVPEEEVLSTSAMNAFIEYLATAGHDPDPGWRTVFLSTSLRIGLTGRQEVYYGKHYEKLTELKSTYESGDVFHVPHSVKLKA</sequence>
<evidence type="ECO:0000259" key="6">
    <source>
        <dbReference type="Pfam" id="PF08031"/>
    </source>
</evidence>
<comment type="caution">
    <text evidence="7">The sequence shown here is derived from an EMBL/GenBank/DDBJ whole genome shotgun (WGS) entry which is preliminary data.</text>
</comment>
<gene>
    <name evidence="7" type="ORF">BD626DRAFT_573853</name>
</gene>
<evidence type="ECO:0000256" key="5">
    <source>
        <dbReference type="ARBA" id="ARBA00023002"/>
    </source>
</evidence>
<dbReference type="Gene3D" id="3.30.465.10">
    <property type="match status" value="1"/>
</dbReference>
<dbReference type="Pfam" id="PF08031">
    <property type="entry name" value="BBE"/>
    <property type="match status" value="1"/>
</dbReference>
<dbReference type="InterPro" id="IPR050416">
    <property type="entry name" value="FAD-linked_Oxidoreductase"/>
</dbReference>
<dbReference type="GO" id="GO:0050660">
    <property type="term" value="F:flavin adenine dinucleotide binding"/>
    <property type="evidence" value="ECO:0007669"/>
    <property type="project" value="InterPro"/>
</dbReference>
<dbReference type="GO" id="GO:0016491">
    <property type="term" value="F:oxidoreductase activity"/>
    <property type="evidence" value="ECO:0007669"/>
    <property type="project" value="UniProtKB-KW"/>
</dbReference>
<comment type="cofactor">
    <cofactor evidence="1">
        <name>FAD</name>
        <dbReference type="ChEBI" id="CHEBI:57692"/>
    </cofactor>
</comment>
<dbReference type="PANTHER" id="PTHR42973">
    <property type="entry name" value="BINDING OXIDOREDUCTASE, PUTATIVE (AFU_ORTHOLOGUE AFUA_1G17690)-RELATED"/>
    <property type="match status" value="1"/>
</dbReference>
<evidence type="ECO:0000256" key="4">
    <source>
        <dbReference type="ARBA" id="ARBA00022827"/>
    </source>
</evidence>
<keyword evidence="3" id="KW-0285">Flavoprotein</keyword>
<dbReference type="InterPro" id="IPR036318">
    <property type="entry name" value="FAD-bd_PCMH-like_sf"/>
</dbReference>
<dbReference type="SUPFAM" id="SSF56176">
    <property type="entry name" value="FAD-binding/transporter-associated domain-like"/>
    <property type="match status" value="1"/>
</dbReference>
<dbReference type="OrthoDB" id="407275at2759"/>
<name>A0A550C0A6_9AGAR</name>
<keyword evidence="4" id="KW-0274">FAD</keyword>
<dbReference type="Gene3D" id="3.40.462.20">
    <property type="match status" value="1"/>
</dbReference>